<evidence type="ECO:0000313" key="2">
    <source>
        <dbReference type="Proteomes" id="UP001589844"/>
    </source>
</evidence>
<organism evidence="1 2">
    <name type="scientific">Undibacterium danionis</name>
    <dbReference type="NCBI Taxonomy" id="1812100"/>
    <lineage>
        <taxon>Bacteria</taxon>
        <taxon>Pseudomonadati</taxon>
        <taxon>Pseudomonadota</taxon>
        <taxon>Betaproteobacteria</taxon>
        <taxon>Burkholderiales</taxon>
        <taxon>Oxalobacteraceae</taxon>
        <taxon>Undibacterium</taxon>
    </lineage>
</organism>
<dbReference type="RefSeq" id="WP_390211857.1">
    <property type="nucleotide sequence ID" value="NZ_JBHLXJ010000009.1"/>
</dbReference>
<proteinExistence type="predicted"/>
<keyword evidence="2" id="KW-1185">Reference proteome</keyword>
<dbReference type="Proteomes" id="UP001589844">
    <property type="component" value="Unassembled WGS sequence"/>
</dbReference>
<evidence type="ECO:0000313" key="1">
    <source>
        <dbReference type="EMBL" id="MFC0350005.1"/>
    </source>
</evidence>
<gene>
    <name evidence="1" type="ORF">ACFFJH_09330</name>
</gene>
<sequence>MGAFAMPVYMLEFTPKTISSLLSQNAIDGGEVDLDVYNKNDLSIKLAAKGQRLKSDPDMFRIITVHDGVTNEHDWNFTILRESADRSRKR</sequence>
<protein>
    <submittedName>
        <fullName evidence="1">Uncharacterized protein</fullName>
    </submittedName>
</protein>
<reference evidence="1 2" key="1">
    <citation type="submission" date="2024-09" db="EMBL/GenBank/DDBJ databases">
        <authorList>
            <person name="Sun Q."/>
            <person name="Mori K."/>
        </authorList>
    </citation>
    <scope>NUCLEOTIDE SEQUENCE [LARGE SCALE GENOMIC DNA]</scope>
    <source>
        <strain evidence="1 2">CCM 8677</strain>
    </source>
</reference>
<name>A0ABV6IDU9_9BURK</name>
<accession>A0ABV6IDU9</accession>
<comment type="caution">
    <text evidence="1">The sequence shown here is derived from an EMBL/GenBank/DDBJ whole genome shotgun (WGS) entry which is preliminary data.</text>
</comment>
<dbReference type="EMBL" id="JBHLXJ010000009">
    <property type="protein sequence ID" value="MFC0350005.1"/>
    <property type="molecule type" value="Genomic_DNA"/>
</dbReference>